<gene>
    <name evidence="1" type="ORF">ABS311_00140</name>
</gene>
<name>A0ABV1RBJ8_9ALTE</name>
<evidence type="ECO:0000313" key="2">
    <source>
        <dbReference type="Proteomes" id="UP001467690"/>
    </source>
</evidence>
<reference evidence="1 2" key="1">
    <citation type="submission" date="2024-06" db="EMBL/GenBank/DDBJ databases">
        <authorList>
            <person name="Chen R.Y."/>
        </authorList>
    </citation>
    <scope>NUCLEOTIDE SEQUENCE [LARGE SCALE GENOMIC DNA]</scope>
    <source>
        <strain evidence="1 2">D2</strain>
    </source>
</reference>
<dbReference type="Proteomes" id="UP001467690">
    <property type="component" value="Unassembled WGS sequence"/>
</dbReference>
<sequence length="128" mass="13033">MSGVAACSTGLGCVAGVSLIVLGVSNIGEAGTGFAAPDGKGFNLTGAAIERGFDALGTENSADLAAKTNAVINLTADLAGLNVPSLAKNGFKLFVAYFRPNCSSYDRLKNTLLYRTAIIAIFNSAKLL</sequence>
<keyword evidence="2" id="KW-1185">Reference proteome</keyword>
<accession>A0ABV1RBJ8</accession>
<organism evidence="1 2">
    <name type="scientific">Catenovulum sediminis</name>
    <dbReference type="NCBI Taxonomy" id="1740262"/>
    <lineage>
        <taxon>Bacteria</taxon>
        <taxon>Pseudomonadati</taxon>
        <taxon>Pseudomonadota</taxon>
        <taxon>Gammaproteobacteria</taxon>
        <taxon>Alteromonadales</taxon>
        <taxon>Alteromonadaceae</taxon>
        <taxon>Catenovulum</taxon>
    </lineage>
</organism>
<comment type="caution">
    <text evidence="1">The sequence shown here is derived from an EMBL/GenBank/DDBJ whole genome shotgun (WGS) entry which is preliminary data.</text>
</comment>
<proteinExistence type="predicted"/>
<protein>
    <submittedName>
        <fullName evidence="1">Uncharacterized protein</fullName>
    </submittedName>
</protein>
<dbReference type="RefSeq" id="WP_350400091.1">
    <property type="nucleotide sequence ID" value="NZ_JBELOE010000027.1"/>
</dbReference>
<evidence type="ECO:0000313" key="1">
    <source>
        <dbReference type="EMBL" id="MER2490298.1"/>
    </source>
</evidence>
<dbReference type="EMBL" id="JBELOE010000027">
    <property type="protein sequence ID" value="MER2490298.1"/>
    <property type="molecule type" value="Genomic_DNA"/>
</dbReference>